<feature type="transmembrane region" description="Helical" evidence="5">
    <location>
        <begin position="168"/>
        <end position="191"/>
    </location>
</feature>
<dbReference type="GO" id="GO:0005886">
    <property type="term" value="C:plasma membrane"/>
    <property type="evidence" value="ECO:0007669"/>
    <property type="project" value="TreeGrafter"/>
</dbReference>
<evidence type="ECO:0000313" key="8">
    <source>
        <dbReference type="Proteomes" id="UP000799291"/>
    </source>
</evidence>
<feature type="transmembrane region" description="Helical" evidence="5">
    <location>
        <begin position="519"/>
        <end position="540"/>
    </location>
</feature>
<feature type="transmembrane region" description="Helical" evidence="5">
    <location>
        <begin position="379"/>
        <end position="405"/>
    </location>
</feature>
<keyword evidence="3 5" id="KW-1133">Transmembrane helix</keyword>
<feature type="transmembrane region" description="Helical" evidence="5">
    <location>
        <begin position="347"/>
        <end position="373"/>
    </location>
</feature>
<comment type="subcellular location">
    <subcellularLocation>
        <location evidence="1">Membrane</location>
        <topology evidence="1">Multi-pass membrane protein</topology>
    </subcellularLocation>
</comment>
<organism evidence="7 8">
    <name type="scientific">Lentithecium fluviatile CBS 122367</name>
    <dbReference type="NCBI Taxonomy" id="1168545"/>
    <lineage>
        <taxon>Eukaryota</taxon>
        <taxon>Fungi</taxon>
        <taxon>Dikarya</taxon>
        <taxon>Ascomycota</taxon>
        <taxon>Pezizomycotina</taxon>
        <taxon>Dothideomycetes</taxon>
        <taxon>Pleosporomycetidae</taxon>
        <taxon>Pleosporales</taxon>
        <taxon>Massarineae</taxon>
        <taxon>Lentitheciaceae</taxon>
        <taxon>Lentithecium</taxon>
    </lineage>
</organism>
<dbReference type="PANTHER" id="PTHR23502:SF20">
    <property type="entry name" value="TRANSPORTER, PUTATIVE (AFU_ORTHOLOGUE AFUA_6G13880)-RELATED"/>
    <property type="match status" value="1"/>
</dbReference>
<reference evidence="7" key="1">
    <citation type="journal article" date="2020" name="Stud. Mycol.">
        <title>101 Dothideomycetes genomes: a test case for predicting lifestyles and emergence of pathogens.</title>
        <authorList>
            <person name="Haridas S."/>
            <person name="Albert R."/>
            <person name="Binder M."/>
            <person name="Bloem J."/>
            <person name="Labutti K."/>
            <person name="Salamov A."/>
            <person name="Andreopoulos B."/>
            <person name="Baker S."/>
            <person name="Barry K."/>
            <person name="Bills G."/>
            <person name="Bluhm B."/>
            <person name="Cannon C."/>
            <person name="Castanera R."/>
            <person name="Culley D."/>
            <person name="Daum C."/>
            <person name="Ezra D."/>
            <person name="Gonzalez J."/>
            <person name="Henrissat B."/>
            <person name="Kuo A."/>
            <person name="Liang C."/>
            <person name="Lipzen A."/>
            <person name="Lutzoni F."/>
            <person name="Magnuson J."/>
            <person name="Mondo S."/>
            <person name="Nolan M."/>
            <person name="Ohm R."/>
            <person name="Pangilinan J."/>
            <person name="Park H.-J."/>
            <person name="Ramirez L."/>
            <person name="Alfaro M."/>
            <person name="Sun H."/>
            <person name="Tritt A."/>
            <person name="Yoshinaga Y."/>
            <person name="Zwiers L.-H."/>
            <person name="Turgeon B."/>
            <person name="Goodwin S."/>
            <person name="Spatafora J."/>
            <person name="Crous P."/>
            <person name="Grigoriev I."/>
        </authorList>
    </citation>
    <scope>NUCLEOTIDE SEQUENCE</scope>
    <source>
        <strain evidence="7">CBS 122367</strain>
    </source>
</reference>
<feature type="transmembrane region" description="Helical" evidence="5">
    <location>
        <begin position="139"/>
        <end position="156"/>
    </location>
</feature>
<keyword evidence="7" id="KW-0808">Transferase</keyword>
<evidence type="ECO:0000256" key="5">
    <source>
        <dbReference type="SAM" id="Phobius"/>
    </source>
</evidence>
<dbReference type="InterPro" id="IPR020846">
    <property type="entry name" value="MFS_dom"/>
</dbReference>
<dbReference type="Gene3D" id="1.20.1250.20">
    <property type="entry name" value="MFS general substrate transporter like domains"/>
    <property type="match status" value="1"/>
</dbReference>
<feature type="transmembrane region" description="Helical" evidence="5">
    <location>
        <begin position="457"/>
        <end position="478"/>
    </location>
</feature>
<gene>
    <name evidence="7" type="ORF">K458DRAFT_302471</name>
</gene>
<dbReference type="InterPro" id="IPR011701">
    <property type="entry name" value="MFS"/>
</dbReference>
<sequence>MGLGVLDDHHLQHVPGTALLTDIVQAQQHRYHGRDTSTLKHGTGRNADVVLVPQPSESPRDPLNWPQWKKELLLLIISVDTAVVGAWGPMISPGFADMAKQFNMSYNALNGGLGWAIFAIGISCFVTNGLSVKFGRRPVMILGNLMLFISSVWAYHAHSYESLLASRIFGAIGMSPFEVLTTAVIGDIYFVHERGLRLAFWGLCLSVGVGGGSCISGYIIQNLGWNWTYGICAIFYGVFIILIFLFVPETVYHRDPAYNLDLGTTDHTEEILDANAASKSTDITGEEPKDTTVHTERTVRVEPLHTGAGEKPLTWWEEMRPIRGVESDENLLEIIVRPFGMLLFPQVFYAFITYGMSTSWLVVMGGVMAQLFTAPPYNFSVSAVGLVSISPLVAALLSIVAGPANDWMVKYLARKNGGIYEPEFRLALNVLTLILGVIGFFGFGATLENGAPWGGPVFLYGLIYFSMAFLNIGVFGYITECHRSKAPEAFAALNLRNVYSFGMNYFISDWISSMGTLQVFSTIGGLHIFIMLMTIPMWIFGKKCRSLTARNGFFKKMQGH</sequence>
<dbReference type="GO" id="GO:0016301">
    <property type="term" value="F:kinase activity"/>
    <property type="evidence" value="ECO:0007669"/>
    <property type="project" value="UniProtKB-KW"/>
</dbReference>
<keyword evidence="7" id="KW-0418">Kinase</keyword>
<feature type="transmembrane region" description="Helical" evidence="5">
    <location>
        <begin position="112"/>
        <end position="132"/>
    </location>
</feature>
<protein>
    <submittedName>
        <fullName evidence="7">Serine/threonine kinase 16</fullName>
    </submittedName>
</protein>
<dbReference type="EMBL" id="MU005581">
    <property type="protein sequence ID" value="KAF2684541.1"/>
    <property type="molecule type" value="Genomic_DNA"/>
</dbReference>
<dbReference type="Pfam" id="PF07690">
    <property type="entry name" value="MFS_1"/>
    <property type="match status" value="1"/>
</dbReference>
<keyword evidence="8" id="KW-1185">Reference proteome</keyword>
<dbReference type="InterPro" id="IPR036259">
    <property type="entry name" value="MFS_trans_sf"/>
</dbReference>
<dbReference type="OrthoDB" id="2585655at2759"/>
<evidence type="ECO:0000256" key="4">
    <source>
        <dbReference type="ARBA" id="ARBA00023136"/>
    </source>
</evidence>
<dbReference type="Proteomes" id="UP000799291">
    <property type="component" value="Unassembled WGS sequence"/>
</dbReference>
<dbReference type="PANTHER" id="PTHR23502">
    <property type="entry name" value="MAJOR FACILITATOR SUPERFAMILY"/>
    <property type="match status" value="1"/>
</dbReference>
<feature type="transmembrane region" description="Helical" evidence="5">
    <location>
        <begin position="198"/>
        <end position="221"/>
    </location>
</feature>
<feature type="transmembrane region" description="Helical" evidence="5">
    <location>
        <begin position="72"/>
        <end position="92"/>
    </location>
</feature>
<keyword evidence="4 5" id="KW-0472">Membrane</keyword>
<proteinExistence type="predicted"/>
<evidence type="ECO:0000256" key="2">
    <source>
        <dbReference type="ARBA" id="ARBA00022692"/>
    </source>
</evidence>
<dbReference type="GO" id="GO:0022857">
    <property type="term" value="F:transmembrane transporter activity"/>
    <property type="evidence" value="ECO:0007669"/>
    <property type="project" value="InterPro"/>
</dbReference>
<feature type="transmembrane region" description="Helical" evidence="5">
    <location>
        <begin position="426"/>
        <end position="445"/>
    </location>
</feature>
<evidence type="ECO:0000259" key="6">
    <source>
        <dbReference type="PROSITE" id="PS50850"/>
    </source>
</evidence>
<accession>A0A6G1J2V2</accession>
<dbReference type="AlphaFoldDB" id="A0A6G1J2V2"/>
<evidence type="ECO:0000313" key="7">
    <source>
        <dbReference type="EMBL" id="KAF2684541.1"/>
    </source>
</evidence>
<evidence type="ECO:0000256" key="3">
    <source>
        <dbReference type="ARBA" id="ARBA00022989"/>
    </source>
</evidence>
<dbReference type="SUPFAM" id="SSF103473">
    <property type="entry name" value="MFS general substrate transporter"/>
    <property type="match status" value="1"/>
</dbReference>
<feature type="transmembrane region" description="Helical" evidence="5">
    <location>
        <begin position="490"/>
        <end position="507"/>
    </location>
</feature>
<dbReference type="PROSITE" id="PS50850">
    <property type="entry name" value="MFS"/>
    <property type="match status" value="1"/>
</dbReference>
<evidence type="ECO:0000256" key="1">
    <source>
        <dbReference type="ARBA" id="ARBA00004141"/>
    </source>
</evidence>
<name>A0A6G1J2V2_9PLEO</name>
<keyword evidence="2 5" id="KW-0812">Transmembrane</keyword>
<feature type="domain" description="Major facilitator superfamily (MFS) profile" evidence="6">
    <location>
        <begin position="73"/>
        <end position="560"/>
    </location>
</feature>
<feature type="transmembrane region" description="Helical" evidence="5">
    <location>
        <begin position="227"/>
        <end position="247"/>
    </location>
</feature>